<evidence type="ECO:0000313" key="1">
    <source>
        <dbReference type="EMBL" id="MDP9797471.1"/>
    </source>
</evidence>
<keyword evidence="2" id="KW-1185">Reference proteome</keyword>
<sequence length="163" mass="17861">MTMLQQSRVADVRRRVTDAEQSLVQRHGVFGDSIRHTLGQLRHGLDRAHEQCGSVGDRAWAEYVSDLDRGLSALDSEVARAVEAPNGGPAVTDTLVIHSTALELTGWRLRFSLLDEASGDRSTVEKHLSMAEQELQRCRTAQANGDQVGTTSLEQSVRALRGV</sequence>
<comment type="caution">
    <text evidence="1">The sequence shown here is derived from an EMBL/GenBank/DDBJ whole genome shotgun (WGS) entry which is preliminary data.</text>
</comment>
<dbReference type="Proteomes" id="UP001240984">
    <property type="component" value="Unassembled WGS sequence"/>
</dbReference>
<gene>
    <name evidence="1" type="ORF">J2S43_005983</name>
</gene>
<dbReference type="RefSeq" id="WP_306834846.1">
    <property type="nucleotide sequence ID" value="NZ_JAUSRA010000001.1"/>
</dbReference>
<protein>
    <submittedName>
        <fullName evidence="1">Uncharacterized protein</fullName>
    </submittedName>
</protein>
<proteinExistence type="predicted"/>
<dbReference type="EMBL" id="JAUSRA010000001">
    <property type="protein sequence ID" value="MDP9797471.1"/>
    <property type="molecule type" value="Genomic_DNA"/>
</dbReference>
<organism evidence="1 2">
    <name type="scientific">Catenuloplanes nepalensis</name>
    <dbReference type="NCBI Taxonomy" id="587533"/>
    <lineage>
        <taxon>Bacteria</taxon>
        <taxon>Bacillati</taxon>
        <taxon>Actinomycetota</taxon>
        <taxon>Actinomycetes</taxon>
        <taxon>Micromonosporales</taxon>
        <taxon>Micromonosporaceae</taxon>
        <taxon>Catenuloplanes</taxon>
    </lineage>
</organism>
<reference evidence="1 2" key="1">
    <citation type="submission" date="2023-07" db="EMBL/GenBank/DDBJ databases">
        <title>Sequencing the genomes of 1000 actinobacteria strains.</title>
        <authorList>
            <person name="Klenk H.-P."/>
        </authorList>
    </citation>
    <scope>NUCLEOTIDE SEQUENCE [LARGE SCALE GENOMIC DNA]</scope>
    <source>
        <strain evidence="1 2">DSM 44710</strain>
    </source>
</reference>
<accession>A0ABT9N1A3</accession>
<evidence type="ECO:0000313" key="2">
    <source>
        <dbReference type="Proteomes" id="UP001240984"/>
    </source>
</evidence>
<name>A0ABT9N1A3_9ACTN</name>